<dbReference type="InterPro" id="IPR035965">
    <property type="entry name" value="PAS-like_dom_sf"/>
</dbReference>
<dbReference type="Pfam" id="PF08448">
    <property type="entry name" value="PAS_4"/>
    <property type="match status" value="1"/>
</dbReference>
<evidence type="ECO:0000256" key="13">
    <source>
        <dbReference type="ARBA" id="ARBA00023136"/>
    </source>
</evidence>
<dbReference type="InterPro" id="IPR003018">
    <property type="entry name" value="GAF"/>
</dbReference>
<dbReference type="Pfam" id="PF00512">
    <property type="entry name" value="HisKA"/>
    <property type="match status" value="1"/>
</dbReference>
<dbReference type="SMART" id="SM00065">
    <property type="entry name" value="GAF"/>
    <property type="match status" value="2"/>
</dbReference>
<dbReference type="Pfam" id="PF13185">
    <property type="entry name" value="GAF_2"/>
    <property type="match status" value="1"/>
</dbReference>
<dbReference type="InterPro" id="IPR036890">
    <property type="entry name" value="HATPase_C_sf"/>
</dbReference>
<dbReference type="CDD" id="cd00130">
    <property type="entry name" value="PAS"/>
    <property type="match status" value="1"/>
</dbReference>
<dbReference type="EC" id="2.7.13.3" evidence="4"/>
<dbReference type="AlphaFoldDB" id="A0A8J3ZHF0"/>
<dbReference type="CDD" id="cd00075">
    <property type="entry name" value="HATPase"/>
    <property type="match status" value="1"/>
</dbReference>
<evidence type="ECO:0000313" key="17">
    <source>
        <dbReference type="Proteomes" id="UP000612585"/>
    </source>
</evidence>
<dbReference type="InterPro" id="IPR004358">
    <property type="entry name" value="Sig_transdc_His_kin-like_C"/>
</dbReference>
<dbReference type="SUPFAM" id="SSF47384">
    <property type="entry name" value="Homodimeric domain of signal transducing histidine kinase"/>
    <property type="match status" value="1"/>
</dbReference>
<evidence type="ECO:0000256" key="9">
    <source>
        <dbReference type="ARBA" id="ARBA00022777"/>
    </source>
</evidence>
<keyword evidence="10" id="KW-0067">ATP-binding</keyword>
<comment type="caution">
    <text evidence="16">The sequence shown here is derived from an EMBL/GenBank/DDBJ whole genome shotgun (WGS) entry which is preliminary data.</text>
</comment>
<dbReference type="InterPro" id="IPR005467">
    <property type="entry name" value="His_kinase_dom"/>
</dbReference>
<keyword evidence="7" id="KW-0812">Transmembrane</keyword>
<dbReference type="Pfam" id="PF01590">
    <property type="entry name" value="GAF"/>
    <property type="match status" value="1"/>
</dbReference>
<keyword evidence="6" id="KW-0808">Transferase</keyword>
<evidence type="ECO:0000256" key="6">
    <source>
        <dbReference type="ARBA" id="ARBA00022679"/>
    </source>
</evidence>
<evidence type="ECO:0000256" key="5">
    <source>
        <dbReference type="ARBA" id="ARBA00022553"/>
    </source>
</evidence>
<evidence type="ECO:0000256" key="14">
    <source>
        <dbReference type="ARBA" id="ARBA00039401"/>
    </source>
</evidence>
<evidence type="ECO:0000256" key="10">
    <source>
        <dbReference type="ARBA" id="ARBA00022840"/>
    </source>
</evidence>
<dbReference type="Gene3D" id="3.30.450.20">
    <property type="entry name" value="PAS domain"/>
    <property type="match status" value="1"/>
</dbReference>
<dbReference type="Gene3D" id="3.30.565.10">
    <property type="entry name" value="Histidine kinase-like ATPase, C-terminal domain"/>
    <property type="match status" value="1"/>
</dbReference>
<dbReference type="InterPro" id="IPR013656">
    <property type="entry name" value="PAS_4"/>
</dbReference>
<keyword evidence="9" id="KW-0418">Kinase</keyword>
<dbReference type="Gene3D" id="1.10.287.130">
    <property type="match status" value="1"/>
</dbReference>
<dbReference type="PANTHER" id="PTHR42878">
    <property type="entry name" value="TWO-COMPONENT HISTIDINE KINASE"/>
    <property type="match status" value="1"/>
</dbReference>
<dbReference type="PRINTS" id="PR00344">
    <property type="entry name" value="BCTRLSENSOR"/>
</dbReference>
<dbReference type="SUPFAM" id="SSF55874">
    <property type="entry name" value="ATPase domain of HSP90 chaperone/DNA topoisomerase II/histidine kinase"/>
    <property type="match status" value="1"/>
</dbReference>
<dbReference type="InterPro" id="IPR003594">
    <property type="entry name" value="HATPase_dom"/>
</dbReference>
<evidence type="ECO:0000313" key="16">
    <source>
        <dbReference type="EMBL" id="GIJ61950.1"/>
    </source>
</evidence>
<organism evidence="16 17">
    <name type="scientific">Virgisporangium aurantiacum</name>
    <dbReference type="NCBI Taxonomy" id="175570"/>
    <lineage>
        <taxon>Bacteria</taxon>
        <taxon>Bacillati</taxon>
        <taxon>Actinomycetota</taxon>
        <taxon>Actinomycetes</taxon>
        <taxon>Micromonosporales</taxon>
        <taxon>Micromonosporaceae</taxon>
        <taxon>Virgisporangium</taxon>
    </lineage>
</organism>
<evidence type="ECO:0000256" key="11">
    <source>
        <dbReference type="ARBA" id="ARBA00022989"/>
    </source>
</evidence>
<keyword evidence="17" id="KW-1185">Reference proteome</keyword>
<name>A0A8J3ZHF0_9ACTN</name>
<feature type="domain" description="Histidine kinase" evidence="15">
    <location>
        <begin position="480"/>
        <end position="710"/>
    </location>
</feature>
<dbReference type="PANTHER" id="PTHR42878:SF7">
    <property type="entry name" value="SENSOR HISTIDINE KINASE GLRK"/>
    <property type="match status" value="1"/>
</dbReference>
<dbReference type="InterPro" id="IPR000014">
    <property type="entry name" value="PAS"/>
</dbReference>
<dbReference type="SMART" id="SM00388">
    <property type="entry name" value="HisKA"/>
    <property type="match status" value="1"/>
</dbReference>
<evidence type="ECO:0000256" key="1">
    <source>
        <dbReference type="ARBA" id="ARBA00000085"/>
    </source>
</evidence>
<gene>
    <name evidence="16" type="ORF">Vau01_094660</name>
</gene>
<proteinExistence type="predicted"/>
<protein>
    <recommendedName>
        <fullName evidence="14">Sensor-like histidine kinase SenX3</fullName>
        <ecNumber evidence="4">2.7.13.3</ecNumber>
    </recommendedName>
</protein>
<accession>A0A8J3ZHF0</accession>
<keyword evidence="12" id="KW-0902">Two-component regulatory system</keyword>
<dbReference type="InterPro" id="IPR003661">
    <property type="entry name" value="HisK_dim/P_dom"/>
</dbReference>
<dbReference type="EMBL" id="BOPG01000072">
    <property type="protein sequence ID" value="GIJ61950.1"/>
    <property type="molecule type" value="Genomic_DNA"/>
</dbReference>
<dbReference type="SUPFAM" id="SSF55781">
    <property type="entry name" value="GAF domain-like"/>
    <property type="match status" value="2"/>
</dbReference>
<dbReference type="InterPro" id="IPR036097">
    <property type="entry name" value="HisK_dim/P_sf"/>
</dbReference>
<dbReference type="Gene3D" id="3.30.450.40">
    <property type="match status" value="2"/>
</dbReference>
<dbReference type="PROSITE" id="PS50109">
    <property type="entry name" value="HIS_KIN"/>
    <property type="match status" value="1"/>
</dbReference>
<dbReference type="Proteomes" id="UP000612585">
    <property type="component" value="Unassembled WGS sequence"/>
</dbReference>
<keyword evidence="8" id="KW-0547">Nucleotide-binding</keyword>
<keyword evidence="11" id="KW-1133">Transmembrane helix</keyword>
<comment type="catalytic activity">
    <reaction evidence="1">
        <text>ATP + protein L-histidine = ADP + protein N-phospho-L-histidine.</text>
        <dbReference type="EC" id="2.7.13.3"/>
    </reaction>
</comment>
<reference evidence="16" key="1">
    <citation type="submission" date="2021-01" db="EMBL/GenBank/DDBJ databases">
        <title>Whole genome shotgun sequence of Virgisporangium aurantiacum NBRC 16421.</title>
        <authorList>
            <person name="Komaki H."/>
            <person name="Tamura T."/>
        </authorList>
    </citation>
    <scope>NUCLEOTIDE SEQUENCE</scope>
    <source>
        <strain evidence="16">NBRC 16421</strain>
    </source>
</reference>
<evidence type="ECO:0000256" key="12">
    <source>
        <dbReference type="ARBA" id="ARBA00023012"/>
    </source>
</evidence>
<evidence type="ECO:0000256" key="4">
    <source>
        <dbReference type="ARBA" id="ARBA00012438"/>
    </source>
</evidence>
<dbReference type="InterPro" id="IPR050351">
    <property type="entry name" value="BphY/WalK/GraS-like"/>
</dbReference>
<keyword evidence="13" id="KW-0472">Membrane</keyword>
<dbReference type="SMART" id="SM00387">
    <property type="entry name" value="HATPase_c"/>
    <property type="match status" value="1"/>
</dbReference>
<sequence>MDRVDSEGEASVSVLGRPSRLAAVEQARLLLSASPVPLDRLARLVAVGGHAPIGAITLLDAHREYLVAGHGVHRGDQPASASLCQYVINADLPLVIEDVDRPGGPPVPDAVRAAGVASYAGYPVYLAGAAVGVVCVADQAPRRWTTVELNAVGDAASVVTAMLAEHEAAHEIAPAAWFEFDPAMRDATRGRAFLNALLGSLDTAVVACDENGRLILFNRQMRKISGELDYTTPDQWPGRHNTYHSDGRPMRTEELPLMRALNGEHLQSARMLIRSDGEPDRYYLCNGRQLRSDDGEVLGAVMAVHEVTEMVRSSRFKDCEVAVARVLEGDPPPNEAGGEVLDLVVGTLGWPWAELWLCEGKGNDLRRCATASLSPEGHATGNPPAPGHALARSAFERGRLVWARDDSATGPRPTLAVPIRSAERVLGVLTLFADRVGDPPEHLERLVTGVAAHIGMYLERRRVAELTQALAHSKDEYIGLVGHEMRTPLTSICAYTDLVLEDPELDDDLRGMLAVVQRNAGTLRGIIANLLDLAAYDSGQARVQLNPTDVADLVRTAVEAAVARTAAARAAGPIDDTWTGRGAPPAITAEIDAGIRVDADAPRLRQVVDILIGNALTYTPGTGSVVVRLGTAGRQAVLDVVDTGIGIPPNERPKLFGRFFRGRAAKGAGVPGSGLGLAISRAIVEAHEGTLELLDRPAPGSTFRVRLPLA</sequence>
<dbReference type="GO" id="GO:0005524">
    <property type="term" value="F:ATP binding"/>
    <property type="evidence" value="ECO:0007669"/>
    <property type="project" value="UniProtKB-KW"/>
</dbReference>
<evidence type="ECO:0000256" key="2">
    <source>
        <dbReference type="ARBA" id="ARBA00004141"/>
    </source>
</evidence>
<comment type="subcellular location">
    <subcellularLocation>
        <location evidence="3">Cell membrane</location>
    </subcellularLocation>
    <subcellularLocation>
        <location evidence="2">Membrane</location>
        <topology evidence="2">Multi-pass membrane protein</topology>
    </subcellularLocation>
</comment>
<dbReference type="InterPro" id="IPR029016">
    <property type="entry name" value="GAF-like_dom_sf"/>
</dbReference>
<evidence type="ECO:0000256" key="8">
    <source>
        <dbReference type="ARBA" id="ARBA00022741"/>
    </source>
</evidence>
<dbReference type="GO" id="GO:0005886">
    <property type="term" value="C:plasma membrane"/>
    <property type="evidence" value="ECO:0007669"/>
    <property type="project" value="UniProtKB-SubCell"/>
</dbReference>
<dbReference type="SUPFAM" id="SSF55785">
    <property type="entry name" value="PYP-like sensor domain (PAS domain)"/>
    <property type="match status" value="1"/>
</dbReference>
<evidence type="ECO:0000259" key="15">
    <source>
        <dbReference type="PROSITE" id="PS50109"/>
    </source>
</evidence>
<dbReference type="Pfam" id="PF02518">
    <property type="entry name" value="HATPase_c"/>
    <property type="match status" value="1"/>
</dbReference>
<dbReference type="CDD" id="cd00082">
    <property type="entry name" value="HisKA"/>
    <property type="match status" value="1"/>
</dbReference>
<evidence type="ECO:0000256" key="3">
    <source>
        <dbReference type="ARBA" id="ARBA00004236"/>
    </source>
</evidence>
<dbReference type="GO" id="GO:0007234">
    <property type="term" value="P:osmosensory signaling via phosphorelay pathway"/>
    <property type="evidence" value="ECO:0007669"/>
    <property type="project" value="TreeGrafter"/>
</dbReference>
<dbReference type="GO" id="GO:0000155">
    <property type="term" value="F:phosphorelay sensor kinase activity"/>
    <property type="evidence" value="ECO:0007669"/>
    <property type="project" value="InterPro"/>
</dbReference>
<evidence type="ECO:0000256" key="7">
    <source>
        <dbReference type="ARBA" id="ARBA00022692"/>
    </source>
</evidence>
<dbReference type="GO" id="GO:0000156">
    <property type="term" value="F:phosphorelay response regulator activity"/>
    <property type="evidence" value="ECO:0007669"/>
    <property type="project" value="TreeGrafter"/>
</dbReference>
<keyword evidence="5" id="KW-0597">Phosphoprotein</keyword>
<dbReference type="GO" id="GO:0030295">
    <property type="term" value="F:protein kinase activator activity"/>
    <property type="evidence" value="ECO:0007669"/>
    <property type="project" value="TreeGrafter"/>
</dbReference>